<keyword evidence="2" id="KW-0963">Cytoplasm</keyword>
<dbReference type="PIRSF" id="PIRSF006223">
    <property type="entry name" value="DsrC_TusE"/>
    <property type="match status" value="1"/>
</dbReference>
<dbReference type="AlphaFoldDB" id="A0A5M8FN04"/>
<dbReference type="EMBL" id="VWXX01000013">
    <property type="protein sequence ID" value="KAA6185076.1"/>
    <property type="molecule type" value="Genomic_DNA"/>
</dbReference>
<dbReference type="RefSeq" id="WP_150092981.1">
    <property type="nucleotide sequence ID" value="NZ_JBFUOH010000048.1"/>
</dbReference>
<dbReference type="PANTHER" id="PTHR37010:SF1">
    <property type="entry name" value="SULFURTRANSFERASE TUSE"/>
    <property type="match status" value="1"/>
</dbReference>
<gene>
    <name evidence="4" type="ORF">F2Q65_10125</name>
</gene>
<dbReference type="SUPFAM" id="SSF69721">
    <property type="entry name" value="DsrC, the gamma subunit of dissimilatory sulfite reductase"/>
    <property type="match status" value="1"/>
</dbReference>
<dbReference type="InterPro" id="IPR042072">
    <property type="entry name" value="DsrC-like_C"/>
</dbReference>
<dbReference type="Pfam" id="PF04358">
    <property type="entry name" value="DsrC"/>
    <property type="match status" value="1"/>
</dbReference>
<accession>A0A5M8FN04</accession>
<comment type="function">
    <text evidence="3">Part of a sulfur-relay system.</text>
</comment>
<evidence type="ECO:0000256" key="1">
    <source>
        <dbReference type="ARBA" id="ARBA00004496"/>
    </source>
</evidence>
<sequence>MTAMQIAGRNVQFNKKGHLVSFQDWDNDLAAALAAEDGLKLTPCHWSVINFLRDYYAFHEIPPSPKVIVREIGHQLSTHMPCTRKSLMSLFPNGGCKQACRIAGLPDYYCYAC</sequence>
<comment type="caution">
    <text evidence="4">The sequence shown here is derived from an EMBL/GenBank/DDBJ whole genome shotgun (WGS) entry which is preliminary data.</text>
</comment>
<dbReference type="Gene3D" id="3.30.1420.10">
    <property type="match status" value="1"/>
</dbReference>
<reference evidence="4 5" key="1">
    <citation type="submission" date="2019-09" db="EMBL/GenBank/DDBJ databases">
        <title>Whole-genome sequence of the purple sulfur bacterium Thiohalocapsa marina DSM 19078.</title>
        <authorList>
            <person name="Kyndt J.A."/>
            <person name="Meyer T.E."/>
        </authorList>
    </citation>
    <scope>NUCLEOTIDE SEQUENCE [LARGE SCALE GENOMIC DNA]</scope>
    <source>
        <strain evidence="4 5">DSM 19078</strain>
    </source>
</reference>
<proteinExistence type="inferred from homology"/>
<dbReference type="NCBIfam" id="TIGR03342">
    <property type="entry name" value="dsrC_tusE_dsvC"/>
    <property type="match status" value="1"/>
</dbReference>
<name>A0A5M8FN04_9GAMM</name>
<dbReference type="InterPro" id="IPR025526">
    <property type="entry name" value="DsrC-like_dom_sf"/>
</dbReference>
<dbReference type="GO" id="GO:0097163">
    <property type="term" value="F:sulfur carrier activity"/>
    <property type="evidence" value="ECO:0007669"/>
    <property type="project" value="TreeGrafter"/>
</dbReference>
<keyword evidence="5" id="KW-1185">Reference proteome</keyword>
<evidence type="ECO:0000313" key="5">
    <source>
        <dbReference type="Proteomes" id="UP000322981"/>
    </source>
</evidence>
<comment type="subcellular location">
    <subcellularLocation>
        <location evidence="1">Cytoplasm</location>
    </subcellularLocation>
</comment>
<dbReference type="Proteomes" id="UP000322981">
    <property type="component" value="Unassembled WGS sequence"/>
</dbReference>
<keyword evidence="3" id="KW-0808">Transferase</keyword>
<dbReference type="GO" id="GO:0016740">
    <property type="term" value="F:transferase activity"/>
    <property type="evidence" value="ECO:0007669"/>
    <property type="project" value="UniProtKB-KW"/>
</dbReference>
<organism evidence="4 5">
    <name type="scientific">Thiohalocapsa marina</name>
    <dbReference type="NCBI Taxonomy" id="424902"/>
    <lineage>
        <taxon>Bacteria</taxon>
        <taxon>Pseudomonadati</taxon>
        <taxon>Pseudomonadota</taxon>
        <taxon>Gammaproteobacteria</taxon>
        <taxon>Chromatiales</taxon>
        <taxon>Chromatiaceae</taxon>
        <taxon>Thiohalocapsa</taxon>
    </lineage>
</organism>
<dbReference type="OrthoDB" id="9786347at2"/>
<dbReference type="Gene3D" id="1.10.10.370">
    <property type="entry name" value="DsrC-like protein, C-terminal domain"/>
    <property type="match status" value="1"/>
</dbReference>
<dbReference type="PANTHER" id="PTHR37010">
    <property type="entry name" value="SULFURTRANSFERASE TUSE"/>
    <property type="match status" value="1"/>
</dbReference>
<evidence type="ECO:0000313" key="4">
    <source>
        <dbReference type="EMBL" id="KAA6185076.1"/>
    </source>
</evidence>
<evidence type="ECO:0000256" key="2">
    <source>
        <dbReference type="ARBA" id="ARBA00022490"/>
    </source>
</evidence>
<protein>
    <recommendedName>
        <fullName evidence="3">Sulfurtransferase</fullName>
        <ecNumber evidence="3">2.8.1.-</ecNumber>
    </recommendedName>
</protein>
<dbReference type="InterPro" id="IPR007453">
    <property type="entry name" value="DsrC/TusE"/>
</dbReference>
<dbReference type="InterPro" id="IPR043163">
    <property type="entry name" value="DsrC-like_N"/>
</dbReference>
<evidence type="ECO:0000256" key="3">
    <source>
        <dbReference type="PIRNR" id="PIRNR006223"/>
    </source>
</evidence>
<comment type="similarity">
    <text evidence="3">Belongs to the dsrC/tusE family.</text>
</comment>
<dbReference type="GO" id="GO:0005737">
    <property type="term" value="C:cytoplasm"/>
    <property type="evidence" value="ECO:0007669"/>
    <property type="project" value="UniProtKB-SubCell"/>
</dbReference>
<dbReference type="GO" id="GO:0002143">
    <property type="term" value="P:tRNA wobble position uridine thiolation"/>
    <property type="evidence" value="ECO:0007669"/>
    <property type="project" value="TreeGrafter"/>
</dbReference>
<dbReference type="EC" id="2.8.1.-" evidence="3"/>